<gene>
    <name evidence="1" type="ORF">ET464_04885</name>
</gene>
<dbReference type="Proteomes" id="UP000293568">
    <property type="component" value="Chromosome"/>
</dbReference>
<accession>A0A4P6EYR5</accession>
<reference evidence="1 2" key="1">
    <citation type="submission" date="2019-01" db="EMBL/GenBank/DDBJ databases">
        <title>Genome sequencing of strain FW100M-2.</title>
        <authorList>
            <person name="Heo J."/>
            <person name="Kim S.-J."/>
            <person name="Kim J.-S."/>
            <person name="Hong S.-B."/>
            <person name="Kwon S.-W."/>
        </authorList>
    </citation>
    <scope>NUCLEOTIDE SEQUENCE [LARGE SCALE GENOMIC DNA]</scope>
    <source>
        <strain evidence="1 2">FW100M-2</strain>
    </source>
</reference>
<keyword evidence="2" id="KW-1185">Reference proteome</keyword>
<organism evidence="1 2">
    <name type="scientific">Paenibacillus protaetiae</name>
    <dbReference type="NCBI Taxonomy" id="2509456"/>
    <lineage>
        <taxon>Bacteria</taxon>
        <taxon>Bacillati</taxon>
        <taxon>Bacillota</taxon>
        <taxon>Bacilli</taxon>
        <taxon>Bacillales</taxon>
        <taxon>Paenibacillaceae</taxon>
        <taxon>Paenibacillus</taxon>
    </lineage>
</organism>
<sequence>MAVIFKLVGGTAIFSADAEVRTKDGWLEVSFVETQRIPGGNLDGVMQISLNGKPLVVASSSVKPKSGANKSKYVRKQFQVYGSDKLNELSEPLVFAFGRLKKELAEFDKNKPEMMLRLPCFLRIPLCRLAYSQYIVACRLRGRPAVECLQEAEGIYNNCKGNC</sequence>
<dbReference type="OrthoDB" id="2606384at2"/>
<dbReference type="RefSeq" id="WP_129438741.1">
    <property type="nucleotide sequence ID" value="NZ_CP035492.1"/>
</dbReference>
<dbReference type="KEGG" id="pprt:ET464_04885"/>
<evidence type="ECO:0000313" key="2">
    <source>
        <dbReference type="Proteomes" id="UP000293568"/>
    </source>
</evidence>
<protein>
    <submittedName>
        <fullName evidence="1">Uncharacterized protein</fullName>
    </submittedName>
</protein>
<evidence type="ECO:0000313" key="1">
    <source>
        <dbReference type="EMBL" id="QAY65817.1"/>
    </source>
</evidence>
<name>A0A4P6EYR5_9BACL</name>
<dbReference type="EMBL" id="CP035492">
    <property type="protein sequence ID" value="QAY65817.1"/>
    <property type="molecule type" value="Genomic_DNA"/>
</dbReference>
<proteinExistence type="predicted"/>
<dbReference type="AlphaFoldDB" id="A0A4P6EYR5"/>